<sequence>MKKIFVVSFFALLFTACEKDEVIDPKAYSCNFDFVDNSASHPKAQQYQAKLDEIVKKGTVGIMMSVYHPNSIQWLGASGKADISNNVPMQPCMISRMGSTIKMFTATVTMMLYDENKINLDEKIAHYLKGSYIGKIQNAETATIRQLLQHSSGIYNYIQNPKFQTASMNNLKKEWHAEDLMSYAYNQDAYFASGTDVRYSNTNYILLGILIEQIEGKPLHEVFEQRIFKAFGMTKSLFASKNPVPHNIVRGYIDLYSNFKITESTYFSGWDYYTADGGLISNPYDMSLFFQKLMNGEVVNPKLLAEMLTWKTPHEQDPDFFPIEYGLGIFKMKTPKGDVYYHSGDAIGYYANMIYITSSKSVIVYAVNSNYGKLDEWVSTKKAIENILETVW</sequence>
<dbReference type="GO" id="GO:0004177">
    <property type="term" value="F:aminopeptidase activity"/>
    <property type="evidence" value="ECO:0007669"/>
    <property type="project" value="UniProtKB-KW"/>
</dbReference>
<dbReference type="Pfam" id="PF00144">
    <property type="entry name" value="Beta-lactamase"/>
    <property type="match status" value="1"/>
</dbReference>
<evidence type="ECO:0000313" key="3">
    <source>
        <dbReference type="Proteomes" id="UP000556700"/>
    </source>
</evidence>
<keyword evidence="2" id="KW-0378">Hydrolase</keyword>
<dbReference type="InterPro" id="IPR012338">
    <property type="entry name" value="Beta-lactam/transpept-like"/>
</dbReference>
<protein>
    <submittedName>
        <fullName evidence="2">D-aminopeptidase</fullName>
        <ecNumber evidence="2">3.4.11.19</ecNumber>
    </submittedName>
</protein>
<organism evidence="2 3">
    <name type="scientific">Flavobacterium chungangense</name>
    <dbReference type="NCBI Taxonomy" id="554283"/>
    <lineage>
        <taxon>Bacteria</taxon>
        <taxon>Pseudomonadati</taxon>
        <taxon>Bacteroidota</taxon>
        <taxon>Flavobacteriia</taxon>
        <taxon>Flavobacteriales</taxon>
        <taxon>Flavobacteriaceae</taxon>
        <taxon>Flavobacterium</taxon>
    </lineage>
</organism>
<dbReference type="RefSeq" id="WP_031457132.1">
    <property type="nucleotide sequence ID" value="NZ_CAIJDO010000138.1"/>
</dbReference>
<dbReference type="Proteomes" id="UP000556700">
    <property type="component" value="Unassembled WGS sequence"/>
</dbReference>
<dbReference type="InterPro" id="IPR050491">
    <property type="entry name" value="AmpC-like"/>
</dbReference>
<dbReference type="PANTHER" id="PTHR46825:SF7">
    <property type="entry name" value="D-ALANYL-D-ALANINE CARBOXYPEPTIDASE"/>
    <property type="match status" value="1"/>
</dbReference>
<keyword evidence="2" id="KW-0645">Protease</keyword>
<dbReference type="AlphaFoldDB" id="A0A6V6YZA1"/>
<dbReference type="PANTHER" id="PTHR46825">
    <property type="entry name" value="D-ALANYL-D-ALANINE-CARBOXYPEPTIDASE/ENDOPEPTIDASE AMPH"/>
    <property type="match status" value="1"/>
</dbReference>
<feature type="domain" description="Beta-lactamase-related" evidence="1">
    <location>
        <begin position="51"/>
        <end position="372"/>
    </location>
</feature>
<dbReference type="SUPFAM" id="SSF56601">
    <property type="entry name" value="beta-lactamase/transpeptidase-like"/>
    <property type="match status" value="1"/>
</dbReference>
<keyword evidence="2" id="KW-0031">Aminopeptidase</keyword>
<name>A0A6V6YZA1_9FLAO</name>
<evidence type="ECO:0000313" key="2">
    <source>
        <dbReference type="EMBL" id="CAD0004830.1"/>
    </source>
</evidence>
<dbReference type="Gene3D" id="3.40.710.10">
    <property type="entry name" value="DD-peptidase/beta-lactamase superfamily"/>
    <property type="match status" value="1"/>
</dbReference>
<dbReference type="PROSITE" id="PS51257">
    <property type="entry name" value="PROKAR_LIPOPROTEIN"/>
    <property type="match status" value="1"/>
</dbReference>
<reference evidence="2 3" key="1">
    <citation type="submission" date="2020-06" db="EMBL/GenBank/DDBJ databases">
        <authorList>
            <person name="Criscuolo A."/>
        </authorList>
    </citation>
    <scope>NUCLEOTIDE SEQUENCE [LARGE SCALE GENOMIC DNA]</scope>
    <source>
        <strain evidence="3">CIP 110025</strain>
    </source>
</reference>
<evidence type="ECO:0000259" key="1">
    <source>
        <dbReference type="Pfam" id="PF00144"/>
    </source>
</evidence>
<dbReference type="EMBL" id="CAIJDO010000138">
    <property type="protein sequence ID" value="CAD0004830.1"/>
    <property type="molecule type" value="Genomic_DNA"/>
</dbReference>
<keyword evidence="3" id="KW-1185">Reference proteome</keyword>
<proteinExistence type="predicted"/>
<comment type="caution">
    <text evidence="2">The sequence shown here is derived from an EMBL/GenBank/DDBJ whole genome shotgun (WGS) entry which is preliminary data.</text>
</comment>
<gene>
    <name evidence="2" type="primary">dap_1</name>
    <name evidence="2" type="ORF">FLACHUCJ7_02048</name>
</gene>
<dbReference type="InterPro" id="IPR001466">
    <property type="entry name" value="Beta-lactam-related"/>
</dbReference>
<dbReference type="EC" id="3.4.11.19" evidence="2"/>
<accession>A0A6V6YZA1</accession>